<dbReference type="GO" id="GO:0004803">
    <property type="term" value="F:transposase activity"/>
    <property type="evidence" value="ECO:0007669"/>
    <property type="project" value="InterPro"/>
</dbReference>
<evidence type="ECO:0000313" key="3">
    <source>
        <dbReference type="Proteomes" id="UP000322139"/>
    </source>
</evidence>
<evidence type="ECO:0000313" key="1">
    <source>
        <dbReference type="EMBL" id="TYS50403.1"/>
    </source>
</evidence>
<protein>
    <submittedName>
        <fullName evidence="2">Transposase</fullName>
    </submittedName>
</protein>
<organism evidence="2 3">
    <name type="scientific">Bacillus infantis</name>
    <dbReference type="NCBI Taxonomy" id="324767"/>
    <lineage>
        <taxon>Bacteria</taxon>
        <taxon>Bacillati</taxon>
        <taxon>Bacillota</taxon>
        <taxon>Bacilli</taxon>
        <taxon>Bacillales</taxon>
        <taxon>Bacillaceae</taxon>
        <taxon>Bacillus</taxon>
    </lineage>
</organism>
<reference evidence="2 3" key="1">
    <citation type="submission" date="2019-08" db="EMBL/GenBank/DDBJ databases">
        <title>Bacillus genomes from the desert of Cuatro Cienegas, Coahuila.</title>
        <authorList>
            <person name="Olmedo-Alvarez G."/>
        </authorList>
    </citation>
    <scope>NUCLEOTIDE SEQUENCE [LARGE SCALE GENOMIC DNA]</scope>
    <source>
        <strain evidence="2 3">CH446_14T</strain>
    </source>
</reference>
<accession>A0A5D4RKZ3</accession>
<name>A0A5D4RKZ3_9BACI</name>
<sequence>MNKPTRKRHLDPDIKIRASQEYLNGVKSSSQLGHELNVDPDTILNWAKKYKLHGAACFNKSTKNQSSQTAELQKEIDHLKSTLKAKDLEIEILKKFQASLKKNV</sequence>
<dbReference type="GO" id="GO:0003677">
    <property type="term" value="F:DNA binding"/>
    <property type="evidence" value="ECO:0007669"/>
    <property type="project" value="InterPro"/>
</dbReference>
<dbReference type="GO" id="GO:0006313">
    <property type="term" value="P:DNA transposition"/>
    <property type="evidence" value="ECO:0007669"/>
    <property type="project" value="InterPro"/>
</dbReference>
<comment type="caution">
    <text evidence="2">The sequence shown here is derived from an EMBL/GenBank/DDBJ whole genome shotgun (WGS) entry which is preliminary data.</text>
</comment>
<dbReference type="RefSeq" id="WP_148974205.1">
    <property type="nucleotide sequence ID" value="NZ_JAHXNN010000035.1"/>
</dbReference>
<dbReference type="EMBL" id="VTER01000003">
    <property type="protein sequence ID" value="TYS50403.1"/>
    <property type="molecule type" value="Genomic_DNA"/>
</dbReference>
<dbReference type="AlphaFoldDB" id="A0A5D4RKZ3"/>
<dbReference type="Proteomes" id="UP000322139">
    <property type="component" value="Unassembled WGS sequence"/>
</dbReference>
<dbReference type="SUPFAM" id="SSF46689">
    <property type="entry name" value="Homeodomain-like"/>
    <property type="match status" value="1"/>
</dbReference>
<dbReference type="InterPro" id="IPR009057">
    <property type="entry name" value="Homeodomain-like_sf"/>
</dbReference>
<gene>
    <name evidence="1" type="ORF">FZD51_07650</name>
    <name evidence="2" type="ORF">FZD51_07780</name>
</gene>
<proteinExistence type="predicted"/>
<dbReference type="EMBL" id="VTER01000003">
    <property type="protein sequence ID" value="TYS50428.1"/>
    <property type="molecule type" value="Genomic_DNA"/>
</dbReference>
<evidence type="ECO:0000313" key="2">
    <source>
        <dbReference type="EMBL" id="TYS50428.1"/>
    </source>
</evidence>